<dbReference type="EMBL" id="BAABCR010000013">
    <property type="protein sequence ID" value="GAA4029163.1"/>
    <property type="molecule type" value="Genomic_DNA"/>
</dbReference>
<dbReference type="Proteomes" id="UP001500968">
    <property type="component" value="Unassembled WGS sequence"/>
</dbReference>
<dbReference type="Gene3D" id="1.10.10.60">
    <property type="entry name" value="Homeodomain-like"/>
    <property type="match status" value="1"/>
</dbReference>
<evidence type="ECO:0000313" key="2">
    <source>
        <dbReference type="Proteomes" id="UP001500968"/>
    </source>
</evidence>
<dbReference type="RefSeq" id="WP_324690693.1">
    <property type="nucleotide sequence ID" value="NZ_BAABCR010000013.1"/>
</dbReference>
<keyword evidence="2" id="KW-1185">Reference proteome</keyword>
<gene>
    <name evidence="1" type="ORF">GCM10022386_11100</name>
</gene>
<name>A0ABP7TP00_9FLAO</name>
<organism evidence="1 2">
    <name type="scientific">Flavobacterium cheonhonense</name>
    <dbReference type="NCBI Taxonomy" id="706185"/>
    <lineage>
        <taxon>Bacteria</taxon>
        <taxon>Pseudomonadati</taxon>
        <taxon>Bacteroidota</taxon>
        <taxon>Flavobacteriia</taxon>
        <taxon>Flavobacteriales</taxon>
        <taxon>Flavobacteriaceae</taxon>
        <taxon>Flavobacterium</taxon>
    </lineage>
</organism>
<accession>A0ABP7TP00</accession>
<evidence type="ECO:0000313" key="1">
    <source>
        <dbReference type="EMBL" id="GAA4029163.1"/>
    </source>
</evidence>
<protein>
    <submittedName>
        <fullName evidence="1">Uncharacterized protein</fullName>
    </submittedName>
</protein>
<reference evidence="2" key="1">
    <citation type="journal article" date="2019" name="Int. J. Syst. Evol. Microbiol.">
        <title>The Global Catalogue of Microorganisms (GCM) 10K type strain sequencing project: providing services to taxonomists for standard genome sequencing and annotation.</title>
        <authorList>
            <consortium name="The Broad Institute Genomics Platform"/>
            <consortium name="The Broad Institute Genome Sequencing Center for Infectious Disease"/>
            <person name="Wu L."/>
            <person name="Ma J."/>
        </authorList>
    </citation>
    <scope>NUCLEOTIDE SEQUENCE [LARGE SCALE GENOMIC DNA]</scope>
    <source>
        <strain evidence="2">JCM 17064</strain>
    </source>
</reference>
<sequence length="117" mass="13652">MEKYFNYSIHLKNEGTNRETIVLKQISESNTINNILEFPKSDIDMVIETLFKSKKDIFDEEIDLPNEQEINPMILDTLVELFFSGISIADLATQYNLPESMIKQNLERKGIVLFDEF</sequence>
<proteinExistence type="predicted"/>
<comment type="caution">
    <text evidence="1">The sequence shown here is derived from an EMBL/GenBank/DDBJ whole genome shotgun (WGS) entry which is preliminary data.</text>
</comment>